<dbReference type="EMBL" id="LFBV01000002">
    <property type="protein sequence ID" value="OKH94514.1"/>
    <property type="molecule type" value="Genomic_DNA"/>
</dbReference>
<sequence length="180" mass="19126">MDGIELIHSGWGKGSVRVTHAPAGVATVLEFRGGLLSALQVYGMTDTPDRLEQGRELINYCWGKGHARALVPKEYTHVATGKPGGLSPRWKLGFGTGDSLAELSATASGRFPDALRYTGPPAQVRLEVEKFHATVRHSSISGGRSTQLHLSSGPFRGTLALPGPGIIEVACLAKWSLTVL</sequence>
<accession>A0A1Q4V9K2</accession>
<gene>
    <name evidence="1" type="ORF">AB852_09555</name>
</gene>
<dbReference type="Proteomes" id="UP000186455">
    <property type="component" value="Unassembled WGS sequence"/>
</dbReference>
<proteinExistence type="predicted"/>
<organism evidence="1 2">
    <name type="scientific">Streptomyces uncialis</name>
    <dbReference type="NCBI Taxonomy" id="1048205"/>
    <lineage>
        <taxon>Bacteria</taxon>
        <taxon>Bacillati</taxon>
        <taxon>Actinomycetota</taxon>
        <taxon>Actinomycetes</taxon>
        <taxon>Kitasatosporales</taxon>
        <taxon>Streptomycetaceae</taxon>
        <taxon>Streptomyces</taxon>
    </lineage>
</organism>
<name>A0A1Q4V9K2_9ACTN</name>
<evidence type="ECO:0000313" key="1">
    <source>
        <dbReference type="EMBL" id="OKH94514.1"/>
    </source>
</evidence>
<evidence type="ECO:0000313" key="2">
    <source>
        <dbReference type="Proteomes" id="UP000186455"/>
    </source>
</evidence>
<dbReference type="STRING" id="1048205.AB852_09555"/>
<dbReference type="AlphaFoldDB" id="A0A1Q4V9K2"/>
<reference evidence="1 2" key="1">
    <citation type="submission" date="2015-06" db="EMBL/GenBank/DDBJ databases">
        <title>Cloning and characterization of the uncialamcin biosynthetic gene cluster.</title>
        <authorList>
            <person name="Yan X."/>
            <person name="Huang T."/>
            <person name="Ge H."/>
            <person name="Shen B."/>
        </authorList>
    </citation>
    <scope>NUCLEOTIDE SEQUENCE [LARGE SCALE GENOMIC DNA]</scope>
    <source>
        <strain evidence="1 2">DCA2648</strain>
    </source>
</reference>
<dbReference type="RefSeq" id="WP_073786122.1">
    <property type="nucleotide sequence ID" value="NZ_CP108638.1"/>
</dbReference>
<keyword evidence="2" id="KW-1185">Reference proteome</keyword>
<protein>
    <submittedName>
        <fullName evidence="1">Uncharacterized protein</fullName>
    </submittedName>
</protein>
<comment type="caution">
    <text evidence="1">The sequence shown here is derived from an EMBL/GenBank/DDBJ whole genome shotgun (WGS) entry which is preliminary data.</text>
</comment>